<feature type="transmembrane region" description="Helical" evidence="1">
    <location>
        <begin position="51"/>
        <end position="73"/>
    </location>
</feature>
<gene>
    <name evidence="2" type="ORF">SAMN05192551_102238</name>
</gene>
<dbReference type="InterPro" id="IPR038750">
    <property type="entry name" value="YczE/YyaS-like"/>
</dbReference>
<accession>A0A1I3C5V9</accession>
<dbReference type="OrthoDB" id="154912at2"/>
<feature type="transmembrane region" description="Helical" evidence="1">
    <location>
        <begin position="85"/>
        <end position="101"/>
    </location>
</feature>
<keyword evidence="1" id="KW-1133">Transmembrane helix</keyword>
<feature type="transmembrane region" description="Helical" evidence="1">
    <location>
        <begin position="177"/>
        <end position="197"/>
    </location>
</feature>
<organism evidence="2 3">
    <name type="scientific">Tindallia magadiensis</name>
    <dbReference type="NCBI Taxonomy" id="69895"/>
    <lineage>
        <taxon>Bacteria</taxon>
        <taxon>Bacillati</taxon>
        <taxon>Bacillota</taxon>
        <taxon>Clostridia</taxon>
        <taxon>Peptostreptococcales</taxon>
        <taxon>Tindalliaceae</taxon>
        <taxon>Tindallia</taxon>
    </lineage>
</organism>
<dbReference type="AlphaFoldDB" id="A0A1I3C5V9"/>
<protein>
    <submittedName>
        <fullName evidence="2">Uncharacterized membrane protein YczE</fullName>
    </submittedName>
</protein>
<evidence type="ECO:0000313" key="2">
    <source>
        <dbReference type="EMBL" id="SFH69975.1"/>
    </source>
</evidence>
<keyword evidence="1" id="KW-0812">Transmembrane</keyword>
<dbReference type="STRING" id="69895.SAMN05192551_102238"/>
<evidence type="ECO:0000313" key="3">
    <source>
        <dbReference type="Proteomes" id="UP000199287"/>
    </source>
</evidence>
<dbReference type="PANTHER" id="PTHR40078:SF1">
    <property type="entry name" value="INTEGRAL MEMBRANE PROTEIN"/>
    <property type="match status" value="1"/>
</dbReference>
<name>A0A1I3C5V9_9FIRM</name>
<feature type="transmembrane region" description="Helical" evidence="1">
    <location>
        <begin position="12"/>
        <end position="31"/>
    </location>
</feature>
<feature type="transmembrane region" description="Helical" evidence="1">
    <location>
        <begin position="107"/>
        <end position="133"/>
    </location>
</feature>
<dbReference type="PANTHER" id="PTHR40078">
    <property type="entry name" value="INTEGRAL MEMBRANE PROTEIN-RELATED"/>
    <property type="match status" value="1"/>
</dbReference>
<keyword evidence="3" id="KW-1185">Reference proteome</keyword>
<dbReference type="RefSeq" id="WP_093370519.1">
    <property type="nucleotide sequence ID" value="NZ_FOQA01000002.1"/>
</dbReference>
<dbReference type="Proteomes" id="UP000199287">
    <property type="component" value="Unassembled WGS sequence"/>
</dbReference>
<keyword evidence="1" id="KW-0472">Membrane</keyword>
<dbReference type="Pfam" id="PF19700">
    <property type="entry name" value="DUF6198"/>
    <property type="match status" value="1"/>
</dbReference>
<evidence type="ECO:0000256" key="1">
    <source>
        <dbReference type="SAM" id="Phobius"/>
    </source>
</evidence>
<proteinExistence type="predicted"/>
<dbReference type="EMBL" id="FOQA01000002">
    <property type="protein sequence ID" value="SFH69975.1"/>
    <property type="molecule type" value="Genomic_DNA"/>
</dbReference>
<feature type="transmembrane region" description="Helical" evidence="1">
    <location>
        <begin position="154"/>
        <end position="171"/>
    </location>
</feature>
<reference evidence="3" key="1">
    <citation type="submission" date="2016-10" db="EMBL/GenBank/DDBJ databases">
        <authorList>
            <person name="Varghese N."/>
            <person name="Submissions S."/>
        </authorList>
    </citation>
    <scope>NUCLEOTIDE SEQUENCE [LARGE SCALE GENOMIC DNA]</scope>
    <source>
        <strain evidence="3">Z-7934</strain>
    </source>
</reference>
<sequence length="225" mass="24779">MKDPAQRHRLYRVIRMIIGFAVFAAGIVMTIHGNIGLAPWDVFHQGLSKTLGITIGQASIGMGLFIVILDVIFGEKIGWGTLGNMLFIGLFIDFYMINEIIPVQNTFWLGAMQVLAGLFVIGVGSFLYISVGLGCGPRDGLMVALVKRTRRPVGVIRGSMEGIALVTGWLLGGHVGVGTLLIVLTIGPMVQFAFHLFRFDVANLRHQFIDEDLKALKKKIEKERR</sequence>